<name>A0AAV1S0A9_9ROSI</name>
<comment type="caution">
    <text evidence="2">The sequence shown here is derived from an EMBL/GenBank/DDBJ whole genome shotgun (WGS) entry which is preliminary data.</text>
</comment>
<sequence>MHHRWKVFRGESNEKKDILFTAKKSKLFQFKTELDIFLANNTTKVPDCKVKGGWRESSCSVYLGDSKAMIAQMHRKHTLTTAVLDKDNFEVTVYPNVDYAFIVALIVVLDEINANRNSKD</sequence>
<proteinExistence type="inferred from homology"/>
<protein>
    <submittedName>
        <fullName evidence="2">Uncharacterized protein</fullName>
    </submittedName>
</protein>
<keyword evidence="3" id="KW-1185">Reference proteome</keyword>
<dbReference type="AlphaFoldDB" id="A0AAV1S0A9"/>
<evidence type="ECO:0000313" key="3">
    <source>
        <dbReference type="Proteomes" id="UP001314170"/>
    </source>
</evidence>
<evidence type="ECO:0000256" key="1">
    <source>
        <dbReference type="ARBA" id="ARBA00005437"/>
    </source>
</evidence>
<dbReference type="EMBL" id="CAWUPB010001160">
    <property type="protein sequence ID" value="CAK7343654.1"/>
    <property type="molecule type" value="Genomic_DNA"/>
</dbReference>
<evidence type="ECO:0000313" key="2">
    <source>
        <dbReference type="EMBL" id="CAK7343654.1"/>
    </source>
</evidence>
<comment type="similarity">
    <text evidence="1">Belongs to the LOR family.</text>
</comment>
<dbReference type="InterPro" id="IPR007612">
    <property type="entry name" value="LOR"/>
</dbReference>
<dbReference type="Gene3D" id="2.40.160.200">
    <property type="entry name" value="LURP1-related"/>
    <property type="match status" value="1"/>
</dbReference>
<dbReference type="Proteomes" id="UP001314170">
    <property type="component" value="Unassembled WGS sequence"/>
</dbReference>
<dbReference type="InterPro" id="IPR038595">
    <property type="entry name" value="LOR_sf"/>
</dbReference>
<dbReference type="PANTHER" id="PTHR31087:SF73">
    <property type="entry name" value="GTP BINDING PROTEIN"/>
    <property type="match status" value="1"/>
</dbReference>
<gene>
    <name evidence="2" type="ORF">DCAF_LOCUS17421</name>
</gene>
<dbReference type="PANTHER" id="PTHR31087">
    <property type="match status" value="1"/>
</dbReference>
<dbReference type="SUPFAM" id="SSF54518">
    <property type="entry name" value="Tubby C-terminal domain-like"/>
    <property type="match status" value="1"/>
</dbReference>
<accession>A0AAV1S0A9</accession>
<dbReference type="InterPro" id="IPR025659">
    <property type="entry name" value="Tubby-like_C"/>
</dbReference>
<dbReference type="Pfam" id="PF04525">
    <property type="entry name" value="LOR"/>
    <property type="match status" value="1"/>
</dbReference>
<reference evidence="2 3" key="1">
    <citation type="submission" date="2024-01" db="EMBL/GenBank/DDBJ databases">
        <authorList>
            <person name="Waweru B."/>
        </authorList>
    </citation>
    <scope>NUCLEOTIDE SEQUENCE [LARGE SCALE GENOMIC DNA]</scope>
</reference>
<organism evidence="2 3">
    <name type="scientific">Dovyalis caffra</name>
    <dbReference type="NCBI Taxonomy" id="77055"/>
    <lineage>
        <taxon>Eukaryota</taxon>
        <taxon>Viridiplantae</taxon>
        <taxon>Streptophyta</taxon>
        <taxon>Embryophyta</taxon>
        <taxon>Tracheophyta</taxon>
        <taxon>Spermatophyta</taxon>
        <taxon>Magnoliopsida</taxon>
        <taxon>eudicotyledons</taxon>
        <taxon>Gunneridae</taxon>
        <taxon>Pentapetalae</taxon>
        <taxon>rosids</taxon>
        <taxon>fabids</taxon>
        <taxon>Malpighiales</taxon>
        <taxon>Salicaceae</taxon>
        <taxon>Flacourtieae</taxon>
        <taxon>Dovyalis</taxon>
    </lineage>
</organism>